<sequence length="385" mass="42699">MPVNIVYYVSGHGFGHATRVSQICRALIDARPSTRITICTKAPRHLFPLCSSDGITYREREVDSTVVQPLPYEIDVLATFRDLRRFLGEGRDMAWAREEGAFIDASAFDLVLADAPWVVGLLRGTSEKCPSIVLVSNFSFDLIFARLLDHLPSTTSPADREDYRAMTGSICRAYQKFNHLIRLPGHIDFPFLARDSTCEVSDSPLIYRPARRTKSETLAALGLPHGSLGSSNVLLVQFGGHLVADADAAAATHHVPHLPPDWLCLTNASIDDPRFIKFPDDIYLPDLVGASDLVLGKIGYGTVSECVGMGKPLLFVARDMFAEEAYLLRYMRQQGSCHELDRTRFETGQWSDDITKAWQSVQGTTGRGCEDGSLELAERIYTLID</sequence>
<dbReference type="OrthoDB" id="1684102at2759"/>
<dbReference type="STRING" id="1097556.S0BE45"/>
<comment type="caution">
    <text evidence="1">The sequence shown here is derived from an EMBL/GenBank/DDBJ whole genome shotgun (WGS) entry which is preliminary data.</text>
</comment>
<evidence type="ECO:0008006" key="3">
    <source>
        <dbReference type="Google" id="ProtNLM"/>
    </source>
</evidence>
<dbReference type="InterPro" id="IPR053205">
    <property type="entry name" value="GHMP_kinase_L-arabinokinase"/>
</dbReference>
<dbReference type="VEuPathDB" id="FungiDB:TAPDE_001393"/>
<dbReference type="Gene3D" id="3.40.50.2000">
    <property type="entry name" value="Glycogen Phosphorylase B"/>
    <property type="match status" value="1"/>
</dbReference>
<name>S0BE45_TAPDE</name>
<proteinExistence type="predicted"/>
<dbReference type="AlphaFoldDB" id="S0BE45"/>
<organism evidence="1 2">
    <name type="scientific">Taphrina deformans (strain PYCC 5710 / ATCC 11124 / CBS 356.35 / IMI 108563 / JCM 9778 / NBRC 8474)</name>
    <name type="common">Peach leaf curl fungus</name>
    <name type="synonym">Lalaria deformans</name>
    <dbReference type="NCBI Taxonomy" id="1097556"/>
    <lineage>
        <taxon>Eukaryota</taxon>
        <taxon>Fungi</taxon>
        <taxon>Dikarya</taxon>
        <taxon>Ascomycota</taxon>
        <taxon>Taphrinomycotina</taxon>
        <taxon>Taphrinomycetes</taxon>
        <taxon>Taphrinales</taxon>
        <taxon>Taphrinaceae</taxon>
        <taxon>Taphrina</taxon>
    </lineage>
</organism>
<evidence type="ECO:0000313" key="2">
    <source>
        <dbReference type="Proteomes" id="UP000013776"/>
    </source>
</evidence>
<dbReference type="PANTHER" id="PTHR38134">
    <property type="entry name" value="SLR1395 PROTEIN"/>
    <property type="match status" value="1"/>
</dbReference>
<dbReference type="PANTHER" id="PTHR38134:SF2">
    <property type="entry name" value="GALACTOKINASE"/>
    <property type="match status" value="1"/>
</dbReference>
<gene>
    <name evidence="1" type="ORF">TAPDE_001393</name>
</gene>
<dbReference type="eggNOG" id="KOG0631">
    <property type="taxonomic scope" value="Eukaryota"/>
</dbReference>
<reference evidence="1 2" key="1">
    <citation type="journal article" date="2013" name="MBio">
        <title>Genome sequencing of the plant pathogen Taphrina deformans, the causal agent of peach leaf curl.</title>
        <authorList>
            <person name="Cisse O.H."/>
            <person name="Almeida J.M.G.C.F."/>
            <person name="Fonseca A."/>
            <person name="Kumar A.A."/>
            <person name="Salojaervi J."/>
            <person name="Overmyer K."/>
            <person name="Hauser P.M."/>
            <person name="Pagni M."/>
        </authorList>
    </citation>
    <scope>NUCLEOTIDE SEQUENCE [LARGE SCALE GENOMIC DNA]</scope>
    <source>
        <strain evidence="2">PYCC 5710 / ATCC 11124 / CBS 356.35 / IMI 108563 / JCM 9778 / NBRC 8474</strain>
    </source>
</reference>
<evidence type="ECO:0000313" key="1">
    <source>
        <dbReference type="EMBL" id="CCG81550.1"/>
    </source>
</evidence>
<accession>S0BE45</accession>
<dbReference type="Proteomes" id="UP000013776">
    <property type="component" value="Unassembled WGS sequence"/>
</dbReference>
<dbReference type="SUPFAM" id="SSF53756">
    <property type="entry name" value="UDP-Glycosyltransferase/glycogen phosphorylase"/>
    <property type="match status" value="1"/>
</dbReference>
<dbReference type="EMBL" id="CAHR02000044">
    <property type="protein sequence ID" value="CCG81550.1"/>
    <property type="molecule type" value="Genomic_DNA"/>
</dbReference>
<protein>
    <recommendedName>
        <fullName evidence="3">L-arabinokinase</fullName>
    </recommendedName>
</protein>
<keyword evidence="2" id="KW-1185">Reference proteome</keyword>